<evidence type="ECO:0000313" key="2">
    <source>
        <dbReference type="EMBL" id="GAP40607.1"/>
    </source>
</evidence>
<evidence type="ECO:0000256" key="1">
    <source>
        <dbReference type="SAM" id="Phobius"/>
    </source>
</evidence>
<dbReference type="EMBL" id="DF968181">
    <property type="protein sequence ID" value="GAP40607.1"/>
    <property type="molecule type" value="Genomic_DNA"/>
</dbReference>
<evidence type="ECO:0000313" key="3">
    <source>
        <dbReference type="Proteomes" id="UP000053370"/>
    </source>
</evidence>
<protein>
    <submittedName>
        <fullName evidence="2">Uncharacterized protein</fullName>
    </submittedName>
</protein>
<dbReference type="OrthoDB" id="167016at2"/>
<gene>
    <name evidence="2" type="ORF">ATC1_13584</name>
</gene>
<dbReference type="STRING" id="1678840.ATC1_13584"/>
<sequence>MESLLNFMATYQKWIYSILIITGILYLKRLISAWREWRATIFGLERDAAQSKLNSSLVMVFLILLLLAAEFITLTFIVSEWPQVKISSETVPTVGPDMGILSPASSDMQINSKVEIAAQGENGLSGENQSLLTPTPFFGNQTFSGCIPGQIEWIAPKSGEEISGLYELKATVNYQDMGFYKYQYSLLNDQKSWTAISAGNLPVLEGQLGVLATTEIANGDYVLRLIIVDKNNVESSPCDVAVRIMNKE</sequence>
<dbReference type="RefSeq" id="WP_152024267.1">
    <property type="nucleotide sequence ID" value="NZ_DF968181.1"/>
</dbReference>
<keyword evidence="1" id="KW-0812">Transmembrane</keyword>
<name>A0A0S7BW76_9CHLR</name>
<reference evidence="2" key="1">
    <citation type="journal article" date="2015" name="Genome Announc.">
        <title>Draft Genome Sequence of Anaerolineae Strain TC1, a Novel Isolate from a Methanogenic Wastewater Treatment System.</title>
        <authorList>
            <person name="Matsuura N."/>
            <person name="Tourlousse D.M."/>
            <person name="Sun L."/>
            <person name="Toyonaga M."/>
            <person name="Kuroda K."/>
            <person name="Ohashi A."/>
            <person name="Cruz R."/>
            <person name="Yamaguchi T."/>
            <person name="Sekiguchi Y."/>
        </authorList>
    </citation>
    <scope>NUCLEOTIDE SEQUENCE [LARGE SCALE GENOMIC DNA]</scope>
    <source>
        <strain evidence="2">TC1</strain>
    </source>
</reference>
<keyword evidence="3" id="KW-1185">Reference proteome</keyword>
<accession>A0A0S7BW76</accession>
<feature type="transmembrane region" description="Helical" evidence="1">
    <location>
        <begin position="14"/>
        <end position="34"/>
    </location>
</feature>
<feature type="transmembrane region" description="Helical" evidence="1">
    <location>
        <begin position="55"/>
        <end position="78"/>
    </location>
</feature>
<dbReference type="AlphaFoldDB" id="A0A0S7BW76"/>
<organism evidence="2">
    <name type="scientific">Flexilinea flocculi</name>
    <dbReference type="NCBI Taxonomy" id="1678840"/>
    <lineage>
        <taxon>Bacteria</taxon>
        <taxon>Bacillati</taxon>
        <taxon>Chloroflexota</taxon>
        <taxon>Anaerolineae</taxon>
        <taxon>Anaerolineales</taxon>
        <taxon>Anaerolineaceae</taxon>
        <taxon>Flexilinea</taxon>
    </lineage>
</organism>
<keyword evidence="1" id="KW-1133">Transmembrane helix</keyword>
<dbReference type="Proteomes" id="UP000053370">
    <property type="component" value="Unassembled WGS sequence"/>
</dbReference>
<proteinExistence type="predicted"/>
<keyword evidence="1" id="KW-0472">Membrane</keyword>